<feature type="transmembrane region" description="Helical" evidence="8">
    <location>
        <begin position="24"/>
        <end position="51"/>
    </location>
</feature>
<organism evidence="10 11">
    <name type="scientific">Nesterenkonia aethiopica</name>
    <dbReference type="NCBI Taxonomy" id="269144"/>
    <lineage>
        <taxon>Bacteria</taxon>
        <taxon>Bacillati</taxon>
        <taxon>Actinomycetota</taxon>
        <taxon>Actinomycetes</taxon>
        <taxon>Micrococcales</taxon>
        <taxon>Micrococcaceae</taxon>
        <taxon>Nesterenkonia</taxon>
    </lineage>
</organism>
<feature type="transmembrane region" description="Helical" evidence="8">
    <location>
        <begin position="63"/>
        <end position="83"/>
    </location>
</feature>
<evidence type="ECO:0000256" key="8">
    <source>
        <dbReference type="SAM" id="Phobius"/>
    </source>
</evidence>
<proteinExistence type="predicted"/>
<feature type="transmembrane region" description="Helical" evidence="8">
    <location>
        <begin position="279"/>
        <end position="296"/>
    </location>
</feature>
<dbReference type="RefSeq" id="WP_344685760.1">
    <property type="nucleotide sequence ID" value="NZ_BAAAVT010000009.1"/>
</dbReference>
<feature type="transmembrane region" description="Helical" evidence="8">
    <location>
        <begin position="92"/>
        <end position="111"/>
    </location>
</feature>
<feature type="transmembrane region" description="Helical" evidence="8">
    <location>
        <begin position="237"/>
        <end position="258"/>
    </location>
</feature>
<comment type="caution">
    <text evidence="10">The sequence shown here is derived from an EMBL/GenBank/DDBJ whole genome shotgun (WGS) entry which is preliminary data.</text>
</comment>
<keyword evidence="4 8" id="KW-0812">Transmembrane</keyword>
<evidence type="ECO:0000256" key="4">
    <source>
        <dbReference type="ARBA" id="ARBA00022692"/>
    </source>
</evidence>
<evidence type="ECO:0000256" key="5">
    <source>
        <dbReference type="ARBA" id="ARBA00022989"/>
    </source>
</evidence>
<reference evidence="11" key="1">
    <citation type="journal article" date="2019" name="Int. J. Syst. Evol. Microbiol.">
        <title>The Global Catalogue of Microorganisms (GCM) 10K type strain sequencing project: providing services to taxonomists for standard genome sequencing and annotation.</title>
        <authorList>
            <consortium name="The Broad Institute Genomics Platform"/>
            <consortium name="The Broad Institute Genome Sequencing Center for Infectious Disease"/>
            <person name="Wu L."/>
            <person name="Ma J."/>
        </authorList>
    </citation>
    <scope>NUCLEOTIDE SEQUENCE [LARGE SCALE GENOMIC DNA]</scope>
    <source>
        <strain evidence="11">JCM 14309</strain>
    </source>
</reference>
<feature type="transmembrane region" description="Helical" evidence="8">
    <location>
        <begin position="212"/>
        <end position="231"/>
    </location>
</feature>
<accession>A0ABP6LZR2</accession>
<dbReference type="InterPro" id="IPR036259">
    <property type="entry name" value="MFS_trans_sf"/>
</dbReference>
<dbReference type="EMBL" id="BAAAVT010000009">
    <property type="protein sequence ID" value="GAA3064612.1"/>
    <property type="molecule type" value="Genomic_DNA"/>
</dbReference>
<name>A0ABP6LZR2_9MICC</name>
<dbReference type="PROSITE" id="PS50850">
    <property type="entry name" value="MFS"/>
    <property type="match status" value="1"/>
</dbReference>
<evidence type="ECO:0000256" key="2">
    <source>
        <dbReference type="ARBA" id="ARBA00022448"/>
    </source>
</evidence>
<feature type="domain" description="Major facilitator superfamily (MFS) profile" evidence="9">
    <location>
        <begin position="26"/>
        <end position="511"/>
    </location>
</feature>
<feature type="transmembrane region" description="Helical" evidence="8">
    <location>
        <begin position="117"/>
        <end position="138"/>
    </location>
</feature>
<keyword evidence="2" id="KW-0813">Transport</keyword>
<feature type="transmembrane region" description="Helical" evidence="8">
    <location>
        <begin position="370"/>
        <end position="389"/>
    </location>
</feature>
<dbReference type="PANTHER" id="PTHR42718">
    <property type="entry name" value="MAJOR FACILITATOR SUPERFAMILY MULTIDRUG TRANSPORTER MFSC"/>
    <property type="match status" value="1"/>
</dbReference>
<keyword evidence="3" id="KW-1003">Cell membrane</keyword>
<evidence type="ECO:0000256" key="3">
    <source>
        <dbReference type="ARBA" id="ARBA00022475"/>
    </source>
</evidence>
<keyword evidence="5 8" id="KW-1133">Transmembrane helix</keyword>
<evidence type="ECO:0000256" key="6">
    <source>
        <dbReference type="ARBA" id="ARBA00023136"/>
    </source>
</evidence>
<dbReference type="SUPFAM" id="SSF103473">
    <property type="entry name" value="MFS general substrate transporter"/>
    <property type="match status" value="1"/>
</dbReference>
<dbReference type="PANTHER" id="PTHR42718:SF47">
    <property type="entry name" value="METHYL VIOLOGEN RESISTANCE PROTEIN SMVA"/>
    <property type="match status" value="1"/>
</dbReference>
<evidence type="ECO:0000256" key="7">
    <source>
        <dbReference type="SAM" id="MobiDB-lite"/>
    </source>
</evidence>
<feature type="transmembrane region" description="Helical" evidence="8">
    <location>
        <begin position="343"/>
        <end position="364"/>
    </location>
</feature>
<comment type="subcellular location">
    <subcellularLocation>
        <location evidence="1">Cell membrane</location>
        <topology evidence="1">Multi-pass membrane protein</topology>
    </subcellularLocation>
</comment>
<feature type="region of interest" description="Disordered" evidence="7">
    <location>
        <begin position="520"/>
        <end position="550"/>
    </location>
</feature>
<feature type="transmembrane region" description="Helical" evidence="8">
    <location>
        <begin position="410"/>
        <end position="430"/>
    </location>
</feature>
<dbReference type="InterPro" id="IPR020846">
    <property type="entry name" value="MFS_dom"/>
</dbReference>
<evidence type="ECO:0000259" key="9">
    <source>
        <dbReference type="PROSITE" id="PS50850"/>
    </source>
</evidence>
<feature type="transmembrane region" description="Helical" evidence="8">
    <location>
        <begin position="316"/>
        <end position="336"/>
    </location>
</feature>
<dbReference type="Gene3D" id="1.20.1250.20">
    <property type="entry name" value="MFS general substrate transporter like domains"/>
    <property type="match status" value="1"/>
</dbReference>
<evidence type="ECO:0000313" key="11">
    <source>
        <dbReference type="Proteomes" id="UP001500236"/>
    </source>
</evidence>
<protein>
    <submittedName>
        <fullName evidence="10">MFS transporter</fullName>
    </submittedName>
</protein>
<dbReference type="InterPro" id="IPR011701">
    <property type="entry name" value="MFS"/>
</dbReference>
<feature type="transmembrane region" description="Helical" evidence="8">
    <location>
        <begin position="150"/>
        <end position="170"/>
    </location>
</feature>
<sequence>MSTAETTAARDGGEAPVRATARQWVGLIVMVIPLFMLATDVTALYLAMPAITADLAPAGSQSLWILHIGEFLTAATMITFGLLTQRVGPRRLLLGAVAAYGLASLVAAFAGEAETLIGARAALGIAAAAFTPAGLVLIRTTFRDERQYGVAFALFMAAFAGGMAAGPAVGGFILEHFWWGAVFLINVPIAGVLVLSGPFLLPRNHADPTVRLDVASVALSVAAVLALVYGMQEMADAGPAPAPMLSAAAGLVLLALFIRRQRRAAHPLLDLALFRSRTFRTLILVLFLLCLGAGFVDMLMAQHLQVVRGLSPWDAGLVLLGPAVAGTVGTAATPLVARRGPGLAVVLLLVAGLVGVVLAVRLPAASAPEVAVLLTVIALLVSPLMTLLSQRIIGAAPLEKTGPATAVQEISASLGGASSIAVLGSGALWVHRGVLRQEVSSDVEPSAVDAAAETFGAGPAVAATLPAAEAEALTQAADVGLTVATQAGYVVFGAVLLLGAAGVLLWGRLMRGDHVDRRVDDGLGAGAEASRPAQDGRLAEDAPEPPFRGG</sequence>
<feature type="transmembrane region" description="Helical" evidence="8">
    <location>
        <begin position="176"/>
        <end position="200"/>
    </location>
</feature>
<feature type="transmembrane region" description="Helical" evidence="8">
    <location>
        <begin position="487"/>
        <end position="507"/>
    </location>
</feature>
<dbReference type="Pfam" id="PF07690">
    <property type="entry name" value="MFS_1"/>
    <property type="match status" value="1"/>
</dbReference>
<keyword evidence="11" id="KW-1185">Reference proteome</keyword>
<evidence type="ECO:0000313" key="10">
    <source>
        <dbReference type="EMBL" id="GAA3064612.1"/>
    </source>
</evidence>
<gene>
    <name evidence="10" type="ORF">GCM10010529_17060</name>
</gene>
<evidence type="ECO:0000256" key="1">
    <source>
        <dbReference type="ARBA" id="ARBA00004651"/>
    </source>
</evidence>
<dbReference type="Proteomes" id="UP001500236">
    <property type="component" value="Unassembled WGS sequence"/>
</dbReference>
<keyword evidence="6 8" id="KW-0472">Membrane</keyword>